<proteinExistence type="predicted"/>
<keyword evidence="2" id="KW-0969">Cilium</keyword>
<evidence type="ECO:0000313" key="2">
    <source>
        <dbReference type="EMBL" id="WVX67226.1"/>
    </source>
</evidence>
<organism evidence="2 3">
    <name type="scientific">Candidatus Bealeia paramacronuclearis</name>
    <dbReference type="NCBI Taxonomy" id="1921001"/>
    <lineage>
        <taxon>Bacteria</taxon>
        <taxon>Pseudomonadati</taxon>
        <taxon>Pseudomonadota</taxon>
        <taxon>Alphaproteobacteria</taxon>
        <taxon>Holosporales</taxon>
        <taxon>Holosporaceae</taxon>
        <taxon>Candidatus Bealeia</taxon>
    </lineage>
</organism>
<evidence type="ECO:0000313" key="3">
    <source>
        <dbReference type="Proteomes" id="UP001330434"/>
    </source>
</evidence>
<keyword evidence="2" id="KW-0966">Cell projection</keyword>
<protein>
    <submittedName>
        <fullName evidence="2">Flagellar basal body P-ring formation protein FlgA</fullName>
    </submittedName>
</protein>
<keyword evidence="1" id="KW-0732">Signal</keyword>
<feature type="signal peptide" evidence="1">
    <location>
        <begin position="1"/>
        <end position="24"/>
    </location>
</feature>
<evidence type="ECO:0000256" key="1">
    <source>
        <dbReference type="SAM" id="SignalP"/>
    </source>
</evidence>
<gene>
    <name evidence="2" type="ORF">Bealeia1_01424</name>
</gene>
<reference evidence="2 3" key="1">
    <citation type="journal article" date="2024" name="Environ. Microbiol.">
        <title>Novel evolutionary insights on the interactions of the Holosporales (Alphaproteobacteria) with eukaryotic hosts from comparative genomics.</title>
        <authorList>
            <person name="Giovannini M."/>
            <person name="Petroni G."/>
            <person name="Castelli M."/>
        </authorList>
    </citation>
    <scope>NUCLEOTIDE SEQUENCE [LARGE SCALE GENOMIC DNA]</scope>
    <source>
        <strain evidence="2 3">US_Bl 15I1</strain>
    </source>
</reference>
<dbReference type="Proteomes" id="UP001330434">
    <property type="component" value="Chromosome"/>
</dbReference>
<name>A0ABZ2C4Z5_9PROT</name>
<sequence length="87" mass="9952">MHIFGLSVYLVLSLTFFVSPSLQATHTKEECEKICSHEACQKELVDSCKEGHGEKCNNHLYLDNCNQCKSLTPDLVKGCWEIYRSNR</sequence>
<feature type="chain" id="PRO_5045467430" evidence="1">
    <location>
        <begin position="25"/>
        <end position="87"/>
    </location>
</feature>
<keyword evidence="2" id="KW-0282">Flagellum</keyword>
<keyword evidence="3" id="KW-1185">Reference proteome</keyword>
<accession>A0ABZ2C4Z5</accession>
<dbReference type="EMBL" id="CP133270">
    <property type="protein sequence ID" value="WVX67226.1"/>
    <property type="molecule type" value="Genomic_DNA"/>
</dbReference>